<dbReference type="SUPFAM" id="SSF52507">
    <property type="entry name" value="Homo-oligomeric flavin-containing Cys decarboxylases, HFCD"/>
    <property type="match status" value="1"/>
</dbReference>
<dbReference type="UniPathway" id="UPA00241"/>
<dbReference type="GO" id="GO:0015941">
    <property type="term" value="P:pantothenate catabolic process"/>
    <property type="evidence" value="ECO:0007669"/>
    <property type="project" value="InterPro"/>
</dbReference>
<comment type="cofactor">
    <cofactor evidence="3">
        <name>Mg(2+)</name>
        <dbReference type="ChEBI" id="CHEBI:18420"/>
    </cofactor>
</comment>
<sequence>MSFRHPSLDITGSTSKELAGHCIALGVTASASIYRSLDTARALMRRGAEVHVIMTRAAADLVSPKLFHWATGNRPVVAISGDIEHVEMAHSCSAMLLAPATYSSITKLALGIADNPVVLTAITMMGYGRPVAVVPAMHEGMERSPQYQDAVSRLKGMGVLVIPPLEAESVAKYPDPYLVARAFTSFALRGFDMKGLRVLVTAGATRSWIDSVRFVSNPSSGRMGVEIAIDAFARGAEVDVIYGHVDVKIPHFVNSYHVETTEEMAERMRELTASRSYDIIVGAAAPLDFTVEAPYKGKLKSDSSYTITLRPAPKTLKSITLKPKVLISFAADVATTEKELISSAMEKASKYGATLVAANPVNVGTYGFASEYDKVVVVDTGTGRIYDLGLDRKESLARKILDIALSQIKSRNG</sequence>
<dbReference type="GO" id="GO:0015937">
    <property type="term" value="P:coenzyme A biosynthetic process"/>
    <property type="evidence" value="ECO:0007669"/>
    <property type="project" value="UniProtKB-UniRule"/>
</dbReference>
<comment type="similarity">
    <text evidence="3">In the C-terminal section; belongs to the PPC synthetase family.</text>
</comment>
<dbReference type="Gene3D" id="3.40.50.10300">
    <property type="entry name" value="CoaB-like"/>
    <property type="match status" value="1"/>
</dbReference>
<dbReference type="InterPro" id="IPR035929">
    <property type="entry name" value="CoaB-like_sf"/>
</dbReference>
<evidence type="ECO:0000259" key="4">
    <source>
        <dbReference type="Pfam" id="PF02441"/>
    </source>
</evidence>
<keyword evidence="3" id="KW-0285">Flavoprotein</keyword>
<accession>D9Q044</accession>
<keyword evidence="2 3" id="KW-0456">Lyase</keyword>
<feature type="binding site" evidence="3">
    <location>
        <position position="347"/>
    </location>
    <ligand>
        <name>CTP</name>
        <dbReference type="ChEBI" id="CHEBI:37563"/>
    </ligand>
</feature>
<dbReference type="InterPro" id="IPR003382">
    <property type="entry name" value="Flavoprotein"/>
</dbReference>
<dbReference type="RefSeq" id="WP_013266194.1">
    <property type="nucleotide sequence ID" value="NC_014374.1"/>
</dbReference>
<dbReference type="InterPro" id="IPR007085">
    <property type="entry name" value="DNA/pantothenate-metab_flavo_C"/>
</dbReference>
<protein>
    <recommendedName>
        <fullName evidence="3">Coenzyme A biosynthesis bifunctional protein CoaBC</fullName>
    </recommendedName>
    <alternativeName>
        <fullName evidence="3">DNA/pantothenate metabolism flavoprotein</fullName>
    </alternativeName>
    <alternativeName>
        <fullName evidence="3">Phosphopantothenoylcysteine synthetase/decarboxylase</fullName>
        <shortName evidence="3">PPCS-PPCDC</shortName>
    </alternativeName>
    <domain>
        <recommendedName>
            <fullName evidence="3">Phosphopantothenoylcysteine decarboxylase</fullName>
            <shortName evidence="3">PPC decarboxylase</shortName>
            <shortName evidence="3">PPC-DC</shortName>
            <ecNumber evidence="3">4.1.1.36</ecNumber>
        </recommendedName>
        <alternativeName>
            <fullName evidence="3">CoaC</fullName>
        </alternativeName>
    </domain>
    <domain>
        <recommendedName>
            <fullName evidence="3">Phosphopantothenate--cysteine ligase</fullName>
            <ecNumber evidence="3">6.3.2.5</ecNumber>
        </recommendedName>
        <alternativeName>
            <fullName evidence="3">CoaB</fullName>
        </alternativeName>
        <alternativeName>
            <fullName evidence="3">Phosphopantothenoylcysteine synthetase</fullName>
            <shortName evidence="3">PPC synthetase</shortName>
            <shortName evidence="3">PPC-S</shortName>
        </alternativeName>
    </domain>
</protein>
<feature type="binding site" evidence="3">
    <location>
        <position position="288"/>
    </location>
    <ligand>
        <name>CTP</name>
        <dbReference type="ChEBI" id="CHEBI:37563"/>
    </ligand>
</feature>
<evidence type="ECO:0000313" key="7">
    <source>
        <dbReference type="Proteomes" id="UP000000346"/>
    </source>
</evidence>
<evidence type="ECO:0000256" key="2">
    <source>
        <dbReference type="ARBA" id="ARBA00023239"/>
    </source>
</evidence>
<organism evidence="6 7">
    <name type="scientific">Acidilobus saccharovorans (strain DSM 16705 / JCM 18335 / VKM B-2471 / 345-15)</name>
    <dbReference type="NCBI Taxonomy" id="666510"/>
    <lineage>
        <taxon>Archaea</taxon>
        <taxon>Thermoproteota</taxon>
        <taxon>Thermoprotei</taxon>
        <taxon>Acidilobales</taxon>
        <taxon>Acidilobaceae</taxon>
        <taxon>Acidilobus</taxon>
    </lineage>
</organism>
<dbReference type="Pfam" id="PF02441">
    <property type="entry name" value="Flavoprotein"/>
    <property type="match status" value="1"/>
</dbReference>
<dbReference type="eggNOG" id="arCOG01704">
    <property type="taxonomic scope" value="Archaea"/>
</dbReference>
<comment type="catalytic activity">
    <reaction evidence="3">
        <text>(R)-4'-phosphopantothenate + L-cysteine + CTP = N-[(R)-4-phosphopantothenoyl]-L-cysteine + CMP + diphosphate + H(+)</text>
        <dbReference type="Rhea" id="RHEA:19397"/>
        <dbReference type="ChEBI" id="CHEBI:10986"/>
        <dbReference type="ChEBI" id="CHEBI:15378"/>
        <dbReference type="ChEBI" id="CHEBI:33019"/>
        <dbReference type="ChEBI" id="CHEBI:35235"/>
        <dbReference type="ChEBI" id="CHEBI:37563"/>
        <dbReference type="ChEBI" id="CHEBI:59458"/>
        <dbReference type="ChEBI" id="CHEBI:60377"/>
        <dbReference type="EC" id="6.3.2.5"/>
    </reaction>
</comment>
<feature type="domain" description="DNA/pantothenate metabolism flavoprotein C-terminal" evidence="5">
    <location>
        <begin position="193"/>
        <end position="403"/>
    </location>
</feature>
<evidence type="ECO:0000259" key="5">
    <source>
        <dbReference type="Pfam" id="PF04127"/>
    </source>
</evidence>
<dbReference type="GO" id="GO:0071513">
    <property type="term" value="C:phosphopantothenoylcysteine decarboxylase complex"/>
    <property type="evidence" value="ECO:0007669"/>
    <property type="project" value="TreeGrafter"/>
</dbReference>
<gene>
    <name evidence="3" type="primary">coaBC</name>
    <name evidence="6" type="ordered locus">ASAC_0275</name>
</gene>
<dbReference type="InParanoid" id="D9Q044"/>
<dbReference type="InterPro" id="IPR036551">
    <property type="entry name" value="Flavin_trans-like"/>
</dbReference>
<dbReference type="GO" id="GO:0004633">
    <property type="term" value="F:phosphopantothenoylcysteine decarboxylase activity"/>
    <property type="evidence" value="ECO:0007669"/>
    <property type="project" value="UniProtKB-UniRule"/>
</dbReference>
<dbReference type="EC" id="6.3.2.5" evidence="3"/>
<feature type="region of interest" description="Phosphopantothenate--cysteine ligase" evidence="3">
    <location>
        <begin position="198"/>
        <end position="413"/>
    </location>
</feature>
<feature type="binding site" evidence="3">
    <location>
        <position position="329"/>
    </location>
    <ligand>
        <name>CTP</name>
        <dbReference type="ChEBI" id="CHEBI:37563"/>
    </ligand>
</feature>
<dbReference type="HOGENOM" id="CLU_033319_0_3_2"/>
<dbReference type="NCBIfam" id="TIGR00521">
    <property type="entry name" value="coaBC_dfp"/>
    <property type="match status" value="1"/>
</dbReference>
<keyword evidence="3" id="KW-0288">FMN</keyword>
<dbReference type="GO" id="GO:0046872">
    <property type="term" value="F:metal ion binding"/>
    <property type="evidence" value="ECO:0007669"/>
    <property type="project" value="UniProtKB-KW"/>
</dbReference>
<comment type="catalytic activity">
    <reaction evidence="3">
        <text>N-[(R)-4-phosphopantothenoyl]-L-cysteine + H(+) = (R)-4'-phosphopantetheine + CO2</text>
        <dbReference type="Rhea" id="RHEA:16793"/>
        <dbReference type="ChEBI" id="CHEBI:15378"/>
        <dbReference type="ChEBI" id="CHEBI:16526"/>
        <dbReference type="ChEBI" id="CHEBI:59458"/>
        <dbReference type="ChEBI" id="CHEBI:61723"/>
        <dbReference type="EC" id="4.1.1.36"/>
    </reaction>
</comment>
<keyword evidence="3" id="KW-0436">Ligase</keyword>
<name>D9Q044_ACIS3</name>
<dbReference type="Gene3D" id="3.40.50.1950">
    <property type="entry name" value="Flavin prenyltransferase-like"/>
    <property type="match status" value="1"/>
</dbReference>
<dbReference type="GO" id="GO:0010181">
    <property type="term" value="F:FMN binding"/>
    <property type="evidence" value="ECO:0007669"/>
    <property type="project" value="UniProtKB-UniRule"/>
</dbReference>
<dbReference type="OrthoDB" id="10536at2157"/>
<reference evidence="6 7" key="1">
    <citation type="journal article" date="2010" name="Appl. Environ. Microbiol.">
        <title>The genome sequence of the crenarchaeon Acidilobus saccharovorans supports a new order, Acidilobales, and suggests an important ecological role in terrestrial acidic hot springs.</title>
        <authorList>
            <person name="Mardanov A.V."/>
            <person name="Svetlitchnyi V.A."/>
            <person name="Beletsky A.V."/>
            <person name="Prokofeva M.I."/>
            <person name="Bonch-Osmolovskaya E.A."/>
            <person name="Ravin N.V."/>
            <person name="Skryabin K.G."/>
        </authorList>
    </citation>
    <scope>NUCLEOTIDE SEQUENCE [LARGE SCALE GENOMIC DNA]</scope>
    <source>
        <strain evidence="7">DSM 16705 / JCM 18335 / VKM B-2471 / 345-15</strain>
    </source>
</reference>
<comment type="similarity">
    <text evidence="3">In the N-terminal section; belongs to the HFCD (homo-oligomeric flavin containing Cys decarboxylase) superfamily.</text>
</comment>
<dbReference type="Proteomes" id="UP000000346">
    <property type="component" value="Chromosome"/>
</dbReference>
<dbReference type="PANTHER" id="PTHR14359">
    <property type="entry name" value="HOMO-OLIGOMERIC FLAVIN CONTAINING CYS DECARBOXYLASE FAMILY"/>
    <property type="match status" value="1"/>
</dbReference>
<proteinExistence type="inferred from homology"/>
<dbReference type="PANTHER" id="PTHR14359:SF6">
    <property type="entry name" value="PHOSPHOPANTOTHENOYLCYSTEINE DECARBOXYLASE"/>
    <property type="match status" value="1"/>
</dbReference>
<evidence type="ECO:0000256" key="3">
    <source>
        <dbReference type="HAMAP-Rule" id="MF_02225"/>
    </source>
</evidence>
<feature type="region of interest" description="Phosphopantothenoylcysteine decarboxylase" evidence="3">
    <location>
        <begin position="1"/>
        <end position="197"/>
    </location>
</feature>
<feature type="domain" description="Flavoprotein" evidence="4">
    <location>
        <begin position="23"/>
        <end position="154"/>
    </location>
</feature>
<keyword evidence="1 3" id="KW-0210">Decarboxylase</keyword>
<keyword evidence="3" id="KW-0460">Magnesium</keyword>
<comment type="pathway">
    <text evidence="3">Cofactor biosynthesis; coenzyme A biosynthesis.</text>
</comment>
<keyword evidence="7" id="KW-1185">Reference proteome</keyword>
<dbReference type="Pfam" id="PF04127">
    <property type="entry name" value="DFP"/>
    <property type="match status" value="1"/>
</dbReference>
<comment type="cofactor">
    <cofactor evidence="3">
        <name>FMN</name>
        <dbReference type="ChEBI" id="CHEBI:58210"/>
    </cofactor>
    <text evidence="3">Binds 1 FMN per subunit.</text>
</comment>
<evidence type="ECO:0000256" key="1">
    <source>
        <dbReference type="ARBA" id="ARBA00022793"/>
    </source>
</evidence>
<keyword evidence="3" id="KW-0511">Multifunctional enzyme</keyword>
<dbReference type="SUPFAM" id="SSF102645">
    <property type="entry name" value="CoaB-like"/>
    <property type="match status" value="1"/>
</dbReference>
<dbReference type="AlphaFoldDB" id="D9Q044"/>
<dbReference type="GO" id="GO:0004632">
    <property type="term" value="F:phosphopantothenate--cysteine ligase activity"/>
    <property type="evidence" value="ECO:0007669"/>
    <property type="project" value="UniProtKB-UniRule"/>
</dbReference>
<feature type="binding site" evidence="3">
    <location>
        <position position="298"/>
    </location>
    <ligand>
        <name>CTP</name>
        <dbReference type="ChEBI" id="CHEBI:37563"/>
    </ligand>
</feature>
<evidence type="ECO:0000313" key="6">
    <source>
        <dbReference type="EMBL" id="ADL18682.1"/>
    </source>
</evidence>
<comment type="caution">
    <text evidence="3">Lacks conserved residue(s) required for the propagation of feature annotation.</text>
</comment>
<dbReference type="HAMAP" id="MF_02225">
    <property type="entry name" value="CoaBC"/>
    <property type="match status" value="1"/>
</dbReference>
<dbReference type="KEGG" id="asc:ASAC_0275"/>
<dbReference type="InterPro" id="IPR005252">
    <property type="entry name" value="CoaBC"/>
</dbReference>
<dbReference type="FunCoup" id="D9Q044">
    <property type="interactions" value="51"/>
</dbReference>
<keyword evidence="3" id="KW-0479">Metal-binding</keyword>
<dbReference type="STRING" id="666510.ASAC_0275"/>
<dbReference type="GeneID" id="9498498"/>
<comment type="function">
    <text evidence="3">Catalyzes two sequential steps in the biosynthesis of coenzyme A. In the first step cysteine is conjugated to 4'-phosphopantothenate to form 4-phosphopantothenoylcysteine. In the second step the latter compound is decarboxylated to form 4'-phosphopantotheine.</text>
</comment>
<dbReference type="EC" id="4.1.1.36" evidence="3"/>
<dbReference type="EMBL" id="CP001742">
    <property type="protein sequence ID" value="ADL18682.1"/>
    <property type="molecule type" value="Genomic_DNA"/>
</dbReference>